<dbReference type="Gene3D" id="3.90.1720.10">
    <property type="entry name" value="endopeptidase domain like (from Nostoc punctiforme)"/>
    <property type="match status" value="1"/>
</dbReference>
<dbReference type="InterPro" id="IPR038765">
    <property type="entry name" value="Papain-like_cys_pep_sf"/>
</dbReference>
<protein>
    <submittedName>
        <fullName evidence="1">Permuted papain-like amidase enzyme, YaeF/YiiX, C92 family</fullName>
    </submittedName>
</protein>
<name>A0A1I2H3J5_9SPHI</name>
<evidence type="ECO:0000313" key="1">
    <source>
        <dbReference type="EMBL" id="SFF24804.1"/>
    </source>
</evidence>
<gene>
    <name evidence="1" type="ORF">SAMN03003324_02984</name>
</gene>
<proteinExistence type="predicted"/>
<dbReference type="AlphaFoldDB" id="A0A1I2H3J5"/>
<dbReference type="Pfam" id="PF05708">
    <property type="entry name" value="Peptidase_C92"/>
    <property type="match status" value="1"/>
</dbReference>
<sequence>MIFRSPIYLVFALLLIFSTNKGSAQEKTILKEGDFLFQQISCGPLCDAILAVTSGYQGQKFNHMGMVILQQDSLMIVEAIGKDVHLSSITDFLKRSANPVHTGRLKQEYQRLIPAAVHFSLDQLGTPYDDAFLYQNGKYYCSELIYDAFLSANRGEPVFELQPMTYKVPGSNSFFPVWKDYFDNLKQPVPEGLPGCNPGGISLSDKIDMAGRYQP</sequence>
<evidence type="ECO:0000313" key="2">
    <source>
        <dbReference type="Proteomes" id="UP000183129"/>
    </source>
</evidence>
<dbReference type="SUPFAM" id="SSF54001">
    <property type="entry name" value="Cysteine proteinases"/>
    <property type="match status" value="1"/>
</dbReference>
<dbReference type="STRING" id="34086.SAMN04488084_102317"/>
<dbReference type="InterPro" id="IPR024453">
    <property type="entry name" value="Peptidase_C92"/>
</dbReference>
<organism evidence="1 2">
    <name type="scientific">Pedobacter antarcticus</name>
    <dbReference type="NCBI Taxonomy" id="34086"/>
    <lineage>
        <taxon>Bacteria</taxon>
        <taxon>Pseudomonadati</taxon>
        <taxon>Bacteroidota</taxon>
        <taxon>Sphingobacteriia</taxon>
        <taxon>Sphingobacteriales</taxon>
        <taxon>Sphingobacteriaceae</taxon>
        <taxon>Pedobacter</taxon>
    </lineage>
</organism>
<dbReference type="Proteomes" id="UP000183129">
    <property type="component" value="Unassembled WGS sequence"/>
</dbReference>
<reference evidence="1 2" key="1">
    <citation type="submission" date="2016-10" db="EMBL/GenBank/DDBJ databases">
        <authorList>
            <person name="de Groot N.N."/>
        </authorList>
    </citation>
    <scope>NUCLEOTIDE SEQUENCE [LARGE SCALE GENOMIC DNA]</scope>
    <source>
        <strain evidence="1 2">ATCC 51969</strain>
    </source>
</reference>
<dbReference type="RefSeq" id="WP_081857472.1">
    <property type="nucleotide sequence ID" value="NZ_FONS01000007.1"/>
</dbReference>
<accession>A0A1I2H3J5</accession>
<dbReference type="EMBL" id="FONS01000007">
    <property type="protein sequence ID" value="SFF24804.1"/>
    <property type="molecule type" value="Genomic_DNA"/>
</dbReference>